<reference evidence="3" key="1">
    <citation type="submission" date="2019-10" db="EMBL/GenBank/DDBJ databases">
        <title>Draft genome sequence of Panacibacter sp. KCS-6.</title>
        <authorList>
            <person name="Yim K.J."/>
        </authorList>
    </citation>
    <scope>NUCLEOTIDE SEQUENCE</scope>
    <source>
        <strain evidence="3">KCS-6</strain>
    </source>
</reference>
<dbReference type="AlphaFoldDB" id="A0A8J8FDV4"/>
<name>A0A8J8FDV4_9BACT</name>
<dbReference type="InterPro" id="IPR021109">
    <property type="entry name" value="Peptidase_aspartic_dom_sf"/>
</dbReference>
<evidence type="ECO:0000313" key="4">
    <source>
        <dbReference type="Proteomes" id="UP000598971"/>
    </source>
</evidence>
<gene>
    <name evidence="3" type="ORF">GD597_01530</name>
</gene>
<keyword evidence="1" id="KW-0472">Membrane</keyword>
<keyword evidence="2" id="KW-0732">Signal</keyword>
<comment type="caution">
    <text evidence="3">The sequence shown here is derived from an EMBL/GenBank/DDBJ whole genome shotgun (WGS) entry which is preliminary data.</text>
</comment>
<feature type="transmembrane region" description="Helical" evidence="1">
    <location>
        <begin position="406"/>
        <end position="426"/>
    </location>
</feature>
<evidence type="ECO:0000313" key="3">
    <source>
        <dbReference type="EMBL" id="NNV54121.1"/>
    </source>
</evidence>
<keyword evidence="1" id="KW-0812">Transmembrane</keyword>
<keyword evidence="1" id="KW-1133">Transmembrane helix</keyword>
<accession>A0A8J8FDV4</accession>
<protein>
    <recommendedName>
        <fullName evidence="5">Aspartyl protease</fullName>
    </recommendedName>
</protein>
<evidence type="ECO:0008006" key="5">
    <source>
        <dbReference type="Google" id="ProtNLM"/>
    </source>
</evidence>
<organism evidence="3 4">
    <name type="scientific">Limnovirga soli</name>
    <dbReference type="NCBI Taxonomy" id="2656915"/>
    <lineage>
        <taxon>Bacteria</taxon>
        <taxon>Pseudomonadati</taxon>
        <taxon>Bacteroidota</taxon>
        <taxon>Chitinophagia</taxon>
        <taxon>Chitinophagales</taxon>
        <taxon>Chitinophagaceae</taxon>
        <taxon>Limnovirga</taxon>
    </lineage>
</organism>
<feature type="signal peptide" evidence="2">
    <location>
        <begin position="1"/>
        <end position="21"/>
    </location>
</feature>
<sequence>MKSAILYFLSVLFLFTNSAFARDGVKLIKANSPKISIRDGSEGKTRYWNHLIKSQSPIVYHLAKNGKMRQVVFYTDVDSISMQVEAEADYSFKVLLNESDTCTVILTTKNHQYVKQNNPQNETDTIPFTLNQNKQIIIKGSINNSPKIDFCFDLGARVAYVIGKNFDKPNKLVLDGLMEDESVTGLSTEKTSSNNTLQLGNLNISNMPICYIDEAGFLENGGALVGFNVFQNKILEIDFDNKRLIIHNKLPEKINTYTQIEFKQTTGGLYVPVTISNGKKIITGWYFFDTGADNALTFDSRFAKKEDLYNTMAVIGKAGIASSENRVVEAEILEVPTVSIAGFTVENVPALLANESNAESAFEDGVIGIGLQSRFNFIIDYPNSKMYLQTNKYFNDSFLNKDDRPINLIIGISIAVLLSAGFFFWFKRRNSNKLNK</sequence>
<evidence type="ECO:0000256" key="2">
    <source>
        <dbReference type="SAM" id="SignalP"/>
    </source>
</evidence>
<evidence type="ECO:0000256" key="1">
    <source>
        <dbReference type="SAM" id="Phobius"/>
    </source>
</evidence>
<keyword evidence="4" id="KW-1185">Reference proteome</keyword>
<dbReference type="RefSeq" id="WP_171606028.1">
    <property type="nucleotide sequence ID" value="NZ_WHPF01000001.1"/>
</dbReference>
<dbReference type="Pfam" id="PF13650">
    <property type="entry name" value="Asp_protease_2"/>
    <property type="match status" value="1"/>
</dbReference>
<dbReference type="EMBL" id="WHPF01000001">
    <property type="protein sequence ID" value="NNV54121.1"/>
    <property type="molecule type" value="Genomic_DNA"/>
</dbReference>
<dbReference type="Proteomes" id="UP000598971">
    <property type="component" value="Unassembled WGS sequence"/>
</dbReference>
<proteinExistence type="predicted"/>
<feature type="chain" id="PRO_5035260013" description="Aspartyl protease" evidence="2">
    <location>
        <begin position="22"/>
        <end position="436"/>
    </location>
</feature>
<dbReference type="Gene3D" id="2.40.70.10">
    <property type="entry name" value="Acid Proteases"/>
    <property type="match status" value="2"/>
</dbReference>